<dbReference type="Gene3D" id="3.90.550.10">
    <property type="entry name" value="Spore Coat Polysaccharide Biosynthesis Protein SpsA, Chain A"/>
    <property type="match status" value="1"/>
</dbReference>
<feature type="transmembrane region" description="Helical" evidence="1">
    <location>
        <begin position="249"/>
        <end position="270"/>
    </location>
</feature>
<keyword evidence="1" id="KW-1133">Transmembrane helix</keyword>
<accession>A0ABP9WSU7</accession>
<dbReference type="CDD" id="cd00761">
    <property type="entry name" value="Glyco_tranf_GTA_type"/>
    <property type="match status" value="1"/>
</dbReference>
<dbReference type="Proteomes" id="UP001408594">
    <property type="component" value="Unassembled WGS sequence"/>
</dbReference>
<dbReference type="InterPro" id="IPR029044">
    <property type="entry name" value="Nucleotide-diphossugar_trans"/>
</dbReference>
<feature type="domain" description="Glycosyltransferase 2-like" evidence="2">
    <location>
        <begin position="8"/>
        <end position="125"/>
    </location>
</feature>
<keyword evidence="1" id="KW-0812">Transmembrane</keyword>
<name>A0ABP9WSU7_9GAMM</name>
<dbReference type="Pfam" id="PF00535">
    <property type="entry name" value="Glycos_transf_2"/>
    <property type="match status" value="1"/>
</dbReference>
<proteinExistence type="predicted"/>
<keyword evidence="4" id="KW-1185">Reference proteome</keyword>
<comment type="caution">
    <text evidence="3">The sequence shown here is derived from an EMBL/GenBank/DDBJ whole genome shotgun (WGS) entry which is preliminary data.</text>
</comment>
<evidence type="ECO:0000259" key="2">
    <source>
        <dbReference type="Pfam" id="PF00535"/>
    </source>
</evidence>
<sequence length="304" mass="34116">MLQPLLDICICTCRRPEQLRRTLMSLSRMNLPDAVGLSVTVVDNDSSQGASRTVEDLQATFPFPIRYVVESRPGIPLARNRCLDEAKAKGVDYLVFIDDDEWVDSGWLVNLYSYAQKVGGNSVVSGPVISCLPVSSPEYYQVFFCRKKGTTGELMPYCATNNVLIPSFLYSEMGLRFDERNPYAGGTDVMFFTEARSRGVEIRRCVEAVVYEDVPEHRATLTWLSKRKYSVGITLARQKLYAGRNRSQLMGSAVTQFVVASLTLLVGLPFRRLRTRSWLRACRSAGMACGVLGAESQFYRRAHT</sequence>
<evidence type="ECO:0000256" key="1">
    <source>
        <dbReference type="SAM" id="Phobius"/>
    </source>
</evidence>
<dbReference type="PANTHER" id="PTHR43179:SF7">
    <property type="entry name" value="RHAMNOSYLTRANSFERASE WBBL"/>
    <property type="match status" value="1"/>
</dbReference>
<evidence type="ECO:0000313" key="3">
    <source>
        <dbReference type="EMBL" id="GAA5525160.1"/>
    </source>
</evidence>
<keyword evidence="1" id="KW-0472">Membrane</keyword>
<dbReference type="SUPFAM" id="SSF53448">
    <property type="entry name" value="Nucleotide-diphospho-sugar transferases"/>
    <property type="match status" value="1"/>
</dbReference>
<dbReference type="RefSeq" id="WP_345550628.1">
    <property type="nucleotide sequence ID" value="NZ_BAABRT010000012.1"/>
</dbReference>
<dbReference type="PANTHER" id="PTHR43179">
    <property type="entry name" value="RHAMNOSYLTRANSFERASE WBBL"/>
    <property type="match status" value="1"/>
</dbReference>
<gene>
    <name evidence="3" type="ORF">Maes01_01725</name>
</gene>
<dbReference type="EMBL" id="BAABRT010000012">
    <property type="protein sequence ID" value="GAA5525160.1"/>
    <property type="molecule type" value="Genomic_DNA"/>
</dbReference>
<protein>
    <recommendedName>
        <fullName evidence="2">Glycosyltransferase 2-like domain-containing protein</fullName>
    </recommendedName>
</protein>
<reference evidence="3 4" key="1">
    <citation type="submission" date="2024-02" db="EMBL/GenBank/DDBJ databases">
        <title>Microbulbifer aestuariivivens NBRC 112533.</title>
        <authorList>
            <person name="Ichikawa N."/>
            <person name="Katano-Makiyama Y."/>
            <person name="Hidaka K."/>
        </authorList>
    </citation>
    <scope>NUCLEOTIDE SEQUENCE [LARGE SCALE GENOMIC DNA]</scope>
    <source>
        <strain evidence="3 4">NBRC 112533</strain>
    </source>
</reference>
<dbReference type="InterPro" id="IPR001173">
    <property type="entry name" value="Glyco_trans_2-like"/>
</dbReference>
<organism evidence="3 4">
    <name type="scientific">Microbulbifer aestuariivivens</name>
    <dbReference type="NCBI Taxonomy" id="1908308"/>
    <lineage>
        <taxon>Bacteria</taxon>
        <taxon>Pseudomonadati</taxon>
        <taxon>Pseudomonadota</taxon>
        <taxon>Gammaproteobacteria</taxon>
        <taxon>Cellvibrionales</taxon>
        <taxon>Microbulbiferaceae</taxon>
        <taxon>Microbulbifer</taxon>
    </lineage>
</organism>
<evidence type="ECO:0000313" key="4">
    <source>
        <dbReference type="Proteomes" id="UP001408594"/>
    </source>
</evidence>